<reference evidence="15 16" key="1">
    <citation type="submission" date="2016-05" db="EMBL/GenBank/DDBJ databases">
        <title>Genome Sequence of Pseudomonas citronellolis Strain SJTE-3, an Estrogens and Persistent Organic Pollutants degradation strain.</title>
        <authorList>
            <person name="Liang R."/>
        </authorList>
    </citation>
    <scope>NUCLEOTIDE SEQUENCE [LARGE SCALE GENOMIC DNA]</scope>
    <source>
        <strain evidence="15 16">SJTE-3</strain>
    </source>
</reference>
<dbReference type="SMART" id="SM00388">
    <property type="entry name" value="HisKA"/>
    <property type="match status" value="1"/>
</dbReference>
<evidence type="ECO:0000256" key="6">
    <source>
        <dbReference type="ARBA" id="ARBA00022777"/>
    </source>
</evidence>
<feature type="domain" description="PAC" evidence="14">
    <location>
        <begin position="385"/>
        <end position="437"/>
    </location>
</feature>
<comment type="subunit">
    <text evidence="9">At low DSF concentrations, interacts with RpfF.</text>
</comment>
<dbReference type="RefSeq" id="WP_064584258.1">
    <property type="nucleotide sequence ID" value="NZ_CP015878.1"/>
</dbReference>
<dbReference type="Pfam" id="PF02518">
    <property type="entry name" value="HATPase_c"/>
    <property type="match status" value="1"/>
</dbReference>
<gene>
    <name evidence="15" type="ORF">A9C11_25920</name>
</gene>
<dbReference type="InterPro" id="IPR005467">
    <property type="entry name" value="His_kinase_dom"/>
</dbReference>
<dbReference type="CDD" id="cd16922">
    <property type="entry name" value="HATPase_EvgS-ArcB-TorS-like"/>
    <property type="match status" value="1"/>
</dbReference>
<dbReference type="CDD" id="cd00082">
    <property type="entry name" value="HisKA"/>
    <property type="match status" value="1"/>
</dbReference>
<evidence type="ECO:0000259" key="12">
    <source>
        <dbReference type="PROSITE" id="PS50109"/>
    </source>
</evidence>
<dbReference type="InterPro" id="IPR013656">
    <property type="entry name" value="PAS_4"/>
</dbReference>
<dbReference type="SUPFAM" id="SSF47384">
    <property type="entry name" value="Homodimeric domain of signal transducing histidine kinase"/>
    <property type="match status" value="1"/>
</dbReference>
<dbReference type="SMART" id="SM00062">
    <property type="entry name" value="PBPb"/>
    <property type="match status" value="1"/>
</dbReference>
<dbReference type="InterPro" id="IPR000014">
    <property type="entry name" value="PAS"/>
</dbReference>
<dbReference type="Proteomes" id="UP000077748">
    <property type="component" value="Chromosome"/>
</dbReference>
<dbReference type="GO" id="GO:0005524">
    <property type="term" value="F:ATP binding"/>
    <property type="evidence" value="ECO:0007669"/>
    <property type="project" value="UniProtKB-KW"/>
</dbReference>
<dbReference type="SUPFAM" id="SSF55785">
    <property type="entry name" value="PYP-like sensor domain (PAS domain)"/>
    <property type="match status" value="1"/>
</dbReference>
<evidence type="ECO:0000256" key="1">
    <source>
        <dbReference type="ARBA" id="ARBA00000085"/>
    </source>
</evidence>
<keyword evidence="6 15" id="KW-0418">Kinase</keyword>
<evidence type="ECO:0000313" key="16">
    <source>
        <dbReference type="Proteomes" id="UP000077748"/>
    </source>
</evidence>
<dbReference type="PANTHER" id="PTHR43047:SF72">
    <property type="entry name" value="OSMOSENSING HISTIDINE PROTEIN KINASE SLN1"/>
    <property type="match status" value="1"/>
</dbReference>
<evidence type="ECO:0000259" key="13">
    <source>
        <dbReference type="PROSITE" id="PS50112"/>
    </source>
</evidence>
<evidence type="ECO:0000256" key="10">
    <source>
        <dbReference type="ARBA" id="ARBA00068150"/>
    </source>
</evidence>
<evidence type="ECO:0000256" key="9">
    <source>
        <dbReference type="ARBA" id="ARBA00064003"/>
    </source>
</evidence>
<keyword evidence="8" id="KW-0902">Two-component regulatory system</keyword>
<dbReference type="InterPro" id="IPR003594">
    <property type="entry name" value="HATPase_dom"/>
</dbReference>
<proteinExistence type="predicted"/>
<dbReference type="Pfam" id="PF00512">
    <property type="entry name" value="HisKA"/>
    <property type="match status" value="1"/>
</dbReference>
<dbReference type="SMART" id="SM00091">
    <property type="entry name" value="PAS"/>
    <property type="match status" value="1"/>
</dbReference>
<protein>
    <recommendedName>
        <fullName evidence="10">Sensory/regulatory protein RpfC</fullName>
        <ecNumber evidence="2">2.7.13.3</ecNumber>
    </recommendedName>
</protein>
<dbReference type="InterPro" id="IPR035965">
    <property type="entry name" value="PAS-like_dom_sf"/>
</dbReference>
<dbReference type="SUPFAM" id="SSF55874">
    <property type="entry name" value="ATPase domain of HSP90 chaperone/DNA topoisomerase II/histidine kinase"/>
    <property type="match status" value="1"/>
</dbReference>
<dbReference type="Gene3D" id="3.40.190.10">
    <property type="entry name" value="Periplasmic binding protein-like II"/>
    <property type="match status" value="2"/>
</dbReference>
<evidence type="ECO:0000256" key="11">
    <source>
        <dbReference type="SAM" id="SignalP"/>
    </source>
</evidence>
<dbReference type="PROSITE" id="PS50113">
    <property type="entry name" value="PAC"/>
    <property type="match status" value="1"/>
</dbReference>
<dbReference type="InterPro" id="IPR036097">
    <property type="entry name" value="HisK_dim/P_sf"/>
</dbReference>
<feature type="domain" description="Histidine kinase" evidence="12">
    <location>
        <begin position="455"/>
        <end position="676"/>
    </location>
</feature>
<evidence type="ECO:0000256" key="7">
    <source>
        <dbReference type="ARBA" id="ARBA00022840"/>
    </source>
</evidence>
<dbReference type="GO" id="GO:0005886">
    <property type="term" value="C:plasma membrane"/>
    <property type="evidence" value="ECO:0007669"/>
    <property type="project" value="TreeGrafter"/>
</dbReference>
<dbReference type="SMART" id="SM00387">
    <property type="entry name" value="HATPase_c"/>
    <property type="match status" value="1"/>
</dbReference>
<evidence type="ECO:0000259" key="14">
    <source>
        <dbReference type="PROSITE" id="PS50113"/>
    </source>
</evidence>
<accession>A0A1A9KI99</accession>
<organism evidence="15 16">
    <name type="scientific">Pseudomonas citronellolis</name>
    <dbReference type="NCBI Taxonomy" id="53408"/>
    <lineage>
        <taxon>Bacteria</taxon>
        <taxon>Pseudomonadati</taxon>
        <taxon>Pseudomonadota</taxon>
        <taxon>Gammaproteobacteria</taxon>
        <taxon>Pseudomonadales</taxon>
        <taxon>Pseudomonadaceae</taxon>
        <taxon>Pseudomonas</taxon>
    </lineage>
</organism>
<dbReference type="InterPro" id="IPR000700">
    <property type="entry name" value="PAS-assoc_C"/>
</dbReference>
<dbReference type="InterPro" id="IPR001638">
    <property type="entry name" value="Solute-binding_3/MltF_N"/>
</dbReference>
<dbReference type="Gene3D" id="3.30.450.20">
    <property type="entry name" value="PAS domain"/>
    <property type="match status" value="1"/>
</dbReference>
<feature type="chain" id="PRO_5008391776" description="Sensory/regulatory protein RpfC" evidence="11">
    <location>
        <begin position="24"/>
        <end position="787"/>
    </location>
</feature>
<keyword evidence="11" id="KW-0732">Signal</keyword>
<dbReference type="GO" id="GO:0000155">
    <property type="term" value="F:phosphorelay sensor kinase activity"/>
    <property type="evidence" value="ECO:0007669"/>
    <property type="project" value="InterPro"/>
</dbReference>
<keyword evidence="3" id="KW-0597">Phosphoprotein</keyword>
<dbReference type="Gene3D" id="3.30.565.10">
    <property type="entry name" value="Histidine kinase-like ATPase, C-terminal domain"/>
    <property type="match status" value="1"/>
</dbReference>
<dbReference type="NCBIfam" id="TIGR00229">
    <property type="entry name" value="sensory_box"/>
    <property type="match status" value="1"/>
</dbReference>
<dbReference type="EMBL" id="CP015878">
    <property type="protein sequence ID" value="ANI17209.1"/>
    <property type="molecule type" value="Genomic_DNA"/>
</dbReference>
<dbReference type="GO" id="GO:0009927">
    <property type="term" value="F:histidine phosphotransfer kinase activity"/>
    <property type="evidence" value="ECO:0007669"/>
    <property type="project" value="TreeGrafter"/>
</dbReference>
<dbReference type="FunFam" id="3.30.565.10:FF:000010">
    <property type="entry name" value="Sensor histidine kinase RcsC"/>
    <property type="match status" value="1"/>
</dbReference>
<sequence>MPCRRLLSHCLLLCLLLCPPLWGAELALSGHERSWLEAHPTLRVGISRDGWPPFEMVDAQGGFQGISADYLNQVAQRLGLQLQTQTFDDWAQVIEAARKGEVDLLPTVARSPERERFLAFSQPYLSTSSLIFARRDSNVRVLDDLSGKRVAVERDFAVHDLLRTAVPGVAFVIVDDTAEALKAVASGRADAYVGNLISTNYLIGQLNLSNLEVRGDSGLDNSQVRFAVRRELAPLVPLLDRALASIDDGEQERIRQRWLPQIDAFDWMQLLQAAWPYVAGFFALLAFVLVWNRRLQIQVAERARAEAEEHRQRRTLLALINAIPDPIWFKDTEGRYLGANHAFAECLGLPAEEVIGRSDAQLFSDAASAGRGERDRQALSASQPFASEGWVVYPDGRRVLFDTLRSAFHDDHGALLGLVGVSRDITARKATEEALAQARDLAEQAARLKSEFLANVSHEIRTPLNIIIGLAHLLEQTALDPQQRDYLGKIQGSGQYLLELISDILDLSKVEAGRLEFEHLDFDLERLLGELVDLLAIRAAGKGLSLECHIDPRLPSHLLGDSLRLRQILMNYGNNALKFTEHGSLELEVRLDMQAGDEDWLYFGLRDTGIGISPAQQERLFESFRQADNSITRRYGGSGLGLAICKRLAEAMGGEVGVESEPDKGSLFWCRLPLGRVEDARPIDLSRILRSPSTAPPLLEAPEPTGQPAVELPAAERQQAEQVVRRLAHLLAADDPRAGRLVGERAGLLRSIFNDGYDEVAASIRRFEFERALEKLLVLSRERDIRI</sequence>
<evidence type="ECO:0000256" key="8">
    <source>
        <dbReference type="ARBA" id="ARBA00023012"/>
    </source>
</evidence>
<dbReference type="EC" id="2.7.13.3" evidence="2"/>
<dbReference type="InterPro" id="IPR036890">
    <property type="entry name" value="HATPase_C_sf"/>
</dbReference>
<dbReference type="CDD" id="cd00130">
    <property type="entry name" value="PAS"/>
    <property type="match status" value="1"/>
</dbReference>
<dbReference type="Pfam" id="PF00497">
    <property type="entry name" value="SBP_bac_3"/>
    <property type="match status" value="1"/>
</dbReference>
<dbReference type="PRINTS" id="PR00344">
    <property type="entry name" value="BCTRLSENSOR"/>
</dbReference>
<name>A0A1A9KI99_9PSED</name>
<dbReference type="AlphaFoldDB" id="A0A1A9KI99"/>
<evidence type="ECO:0000256" key="3">
    <source>
        <dbReference type="ARBA" id="ARBA00022553"/>
    </source>
</evidence>
<dbReference type="CDD" id="cd01007">
    <property type="entry name" value="PBP2_BvgS_HisK_like"/>
    <property type="match status" value="1"/>
</dbReference>
<keyword evidence="4" id="KW-0808">Transferase</keyword>
<evidence type="ECO:0000313" key="15">
    <source>
        <dbReference type="EMBL" id="ANI17209.1"/>
    </source>
</evidence>
<evidence type="ECO:0000256" key="5">
    <source>
        <dbReference type="ARBA" id="ARBA00022741"/>
    </source>
</evidence>
<dbReference type="Gene3D" id="1.10.287.130">
    <property type="match status" value="1"/>
</dbReference>
<comment type="catalytic activity">
    <reaction evidence="1">
        <text>ATP + protein L-histidine = ADP + protein N-phospho-L-histidine.</text>
        <dbReference type="EC" id="2.7.13.3"/>
    </reaction>
</comment>
<keyword evidence="7" id="KW-0067">ATP-binding</keyword>
<feature type="domain" description="PAS" evidence="13">
    <location>
        <begin position="312"/>
        <end position="358"/>
    </location>
</feature>
<dbReference type="Pfam" id="PF08448">
    <property type="entry name" value="PAS_4"/>
    <property type="match status" value="1"/>
</dbReference>
<dbReference type="FunFam" id="1.10.287.130:FF:000002">
    <property type="entry name" value="Two-component osmosensing histidine kinase"/>
    <property type="match status" value="1"/>
</dbReference>
<dbReference type="InterPro" id="IPR003661">
    <property type="entry name" value="HisK_dim/P_dom"/>
</dbReference>
<dbReference type="PANTHER" id="PTHR43047">
    <property type="entry name" value="TWO-COMPONENT HISTIDINE PROTEIN KINASE"/>
    <property type="match status" value="1"/>
</dbReference>
<dbReference type="PROSITE" id="PS50109">
    <property type="entry name" value="HIS_KIN"/>
    <property type="match status" value="1"/>
</dbReference>
<evidence type="ECO:0000256" key="2">
    <source>
        <dbReference type="ARBA" id="ARBA00012438"/>
    </source>
</evidence>
<dbReference type="PROSITE" id="PS50112">
    <property type="entry name" value="PAS"/>
    <property type="match status" value="1"/>
</dbReference>
<dbReference type="SUPFAM" id="SSF53850">
    <property type="entry name" value="Periplasmic binding protein-like II"/>
    <property type="match status" value="1"/>
</dbReference>
<keyword evidence="5" id="KW-0547">Nucleotide-binding</keyword>
<feature type="signal peptide" evidence="11">
    <location>
        <begin position="1"/>
        <end position="23"/>
    </location>
</feature>
<dbReference type="InterPro" id="IPR004358">
    <property type="entry name" value="Sig_transdc_His_kin-like_C"/>
</dbReference>
<evidence type="ECO:0000256" key="4">
    <source>
        <dbReference type="ARBA" id="ARBA00022679"/>
    </source>
</evidence>